<dbReference type="EMBL" id="CABFVA020000065">
    <property type="protein sequence ID" value="VVM06293.1"/>
    <property type="molecule type" value="Genomic_DNA"/>
</dbReference>
<sequence>MEENRNRSEGALSPSEVLAEQIEKAFHYRGDVTLRLSGERSLSGYLFNRSGNGEDASVQVMLPDGQGSVSIPYREIQEIVFSGADAADGKSFEAWKAKKNGERQKEAEQIATDMRRQGLL</sequence>
<dbReference type="AlphaFoldDB" id="A0A5E6MEN9"/>
<accession>A0A5E6MEN9</accession>
<feature type="region of interest" description="Disordered" evidence="1">
    <location>
        <begin position="97"/>
        <end position="120"/>
    </location>
</feature>
<proteinExistence type="predicted"/>
<organism evidence="2 3">
    <name type="scientific">Methylacidimicrobium tartarophylax</name>
    <dbReference type="NCBI Taxonomy" id="1041768"/>
    <lineage>
        <taxon>Bacteria</taxon>
        <taxon>Pseudomonadati</taxon>
        <taxon>Verrucomicrobiota</taxon>
        <taxon>Methylacidimicrobium</taxon>
    </lineage>
</organism>
<dbReference type="OrthoDB" id="118663at2"/>
<gene>
    <name evidence="2" type="ORF">MAMT_01112</name>
</gene>
<protein>
    <submittedName>
        <fullName evidence="2">Uncharacterized protein</fullName>
    </submittedName>
</protein>
<dbReference type="RefSeq" id="WP_142659974.1">
    <property type="nucleotide sequence ID" value="NZ_CABFVA020000065.1"/>
</dbReference>
<name>A0A5E6MEN9_9BACT</name>
<reference evidence="2 3" key="1">
    <citation type="submission" date="2019-09" db="EMBL/GenBank/DDBJ databases">
        <authorList>
            <person name="Cremers G."/>
        </authorList>
    </citation>
    <scope>NUCLEOTIDE SEQUENCE [LARGE SCALE GENOMIC DNA]</scope>
    <source>
        <strain evidence="2">4A</strain>
    </source>
</reference>
<evidence type="ECO:0000256" key="1">
    <source>
        <dbReference type="SAM" id="MobiDB-lite"/>
    </source>
</evidence>
<evidence type="ECO:0000313" key="3">
    <source>
        <dbReference type="Proteomes" id="UP000334923"/>
    </source>
</evidence>
<evidence type="ECO:0000313" key="2">
    <source>
        <dbReference type="EMBL" id="VVM06293.1"/>
    </source>
</evidence>
<keyword evidence="3" id="KW-1185">Reference proteome</keyword>
<dbReference type="Proteomes" id="UP000334923">
    <property type="component" value="Unassembled WGS sequence"/>
</dbReference>